<sequence length="1519" mass="168640">MGQSPSTLPPSTPHSAGTFLQKDIPSLILLRSLGSSKFTKSYLCKARHGGTFVVKIYINRSIMGDVDITDLVGVEDEQGSSSQTSQKTVLQEYRQRLNDIFAKLSESGEDGRPLYSNHPHSIPYQKYFPSPHTFTDPHGSLQPIYLIRQALSTSLTSRLTSRPFLRSIEKSYLTYQLLNAFKSLHSENIVHGDVKCNNVFVTNYGYLLLTDFASIKPTTLRGNDPTIFNYYFHTQNSLKTCSIAPERFSENEVKSDTKQDVFSLGCMIICIYLNGEEVMDLASNTRYRMGDDSEVQIKLGKVDDIRIRNVAKHMISLDPSKRKSIGGYLNRLEVEENGEVPFVEPIFKIIEEMSEEWRFGCTTPDARVHSCVVNFKRVMRAVGIVDESAESFFENILSWCTVRKVTDAEGNQGEEEEVDWGEIVRESEDVIERVKRGDYNVKKKNDANNNSTAPNKIKNKTTTPPSNPKPPGLYLYLQMIISQLSTPHRPGTPLIALHLLSHLTRYLDDNTRLNTLLPACIEICSDQDAKVRGMAVKCVYEVVKGVTEFTESEGGIFKNYIFKCLRKLGEDKSLWVRICTIESLIGLAGESLQFESLRVCKKVRESNVISNEWDKEIEGLRRVVKECVVTRCMDDKATKILFLRRITELCAFFGHEETLTSILPVTVFLSVDPDADVRQAFGDGVTSVAQFVGLGGAEQFLVVQVENMLVDVEYKVIESGVRCLKNLIVLNLISDFTVLTMIPKYAALLLHPNKEVGDEMAQLVSEACKRVGEVEGLKFIKNGVRDFMKFEVTWEGMCSSSSFKESIVTSLTDEAFNKELMRLSDVRKIKRVKEQRMANNKANPEELREILDAVGVTVDGIEQTDDDSIIVEGVEDDDDEVVEDKTLLAMKSYMEMASAHMTNKMYTMENEKKSQRNVMASGQIDPDEPPSHIIWYPNQKFNELNDDMTNKYSVEAPPISGHKDVGSLIRTYGLANVGSKKKQASEEDETVGLVEANPLIDAVLEGSWPAIAQQDLTTVELSNLAHRVKSLKIPPVGPRLGVLRVDGKPYSQHSGSVSFGGARSAEWKPKVSVVDCLLASSSNITEHTSPVPRLSVAPDQSFFVSASHDGTSKVWEMRNLEAAVDLKSVVTYHGQNSGRVNDVTLLENSHSVATAGSDGSVHVWRIDMVGSYANANMNQDDGTTQSQRMYYETGRVQGQSVIKEYDPCEGEALAVTHFNTDSASILLAGTMKGNVHAWDLRSSEEPFCLKMRPELGYMSSLAMGTDRNWLVAGTSRGYVALFDVRYHMMVKLWRHECHGTINRLATCFTRLPQESAADGPRPYVFVAAGKNEASIFDIGSGRCAQSFRMLGREFAGQRRDGLPDAVTRLPKLEDVPLPSRYGGSIKSATRMAMNMSLNAGLGAEPSVRALMGRISETGSRTNSYLVTGGSDKKIVHWDFTSPSKCYGVSGVETDKMSVIGVNRSLFLGIPNASSGGGKNMKGGVRPSNGHHDAVLDLKSLERPKAMISSGGDGVVKVWR</sequence>
<dbReference type="GO" id="GO:0034272">
    <property type="term" value="C:phosphatidylinositol 3-kinase complex, class III, type II"/>
    <property type="evidence" value="ECO:0007669"/>
    <property type="project" value="TreeGrafter"/>
</dbReference>
<dbReference type="GO" id="GO:0005524">
    <property type="term" value="F:ATP binding"/>
    <property type="evidence" value="ECO:0007669"/>
    <property type="project" value="InterPro"/>
</dbReference>
<dbReference type="InterPro" id="IPR021133">
    <property type="entry name" value="HEAT_type_2"/>
</dbReference>
<evidence type="ECO:0000256" key="7">
    <source>
        <dbReference type="ARBA" id="ARBA00022777"/>
    </source>
</evidence>
<feature type="domain" description="Protein kinase" evidence="12">
    <location>
        <begin position="27"/>
        <end position="343"/>
    </location>
</feature>
<dbReference type="Proteomes" id="UP001162640">
    <property type="component" value="Unassembled WGS sequence"/>
</dbReference>
<keyword evidence="7" id="KW-0418">Kinase</keyword>
<keyword evidence="5" id="KW-0677">Repeat</keyword>
<dbReference type="GO" id="GO:0071561">
    <property type="term" value="C:nucleus-vacuole junction"/>
    <property type="evidence" value="ECO:0007669"/>
    <property type="project" value="TreeGrafter"/>
</dbReference>
<dbReference type="InterPro" id="IPR008271">
    <property type="entry name" value="Ser/Thr_kinase_AS"/>
</dbReference>
<protein>
    <recommendedName>
        <fullName evidence="1">non-specific serine/threonine protein kinase</fullName>
        <ecNumber evidence="1">2.7.11.1</ecNumber>
    </recommendedName>
</protein>
<keyword evidence="6" id="KW-0547">Nucleotide-binding</keyword>
<keyword evidence="8" id="KW-0067">ATP-binding</keyword>
<dbReference type="InterPro" id="IPR045162">
    <property type="entry name" value="Vps15-like"/>
</dbReference>
<dbReference type="Gene3D" id="2.130.10.10">
    <property type="entry name" value="YVTN repeat-like/Quinoprotein amine dehydrogenase"/>
    <property type="match status" value="2"/>
</dbReference>
<evidence type="ECO:0000256" key="9">
    <source>
        <dbReference type="PROSITE-ProRule" id="PRU00103"/>
    </source>
</evidence>
<dbReference type="GO" id="GO:0005770">
    <property type="term" value="C:late endosome"/>
    <property type="evidence" value="ECO:0007669"/>
    <property type="project" value="TreeGrafter"/>
</dbReference>
<gene>
    <name evidence="13" type="ORF">TL16_g08874</name>
</gene>
<evidence type="ECO:0000259" key="12">
    <source>
        <dbReference type="PROSITE" id="PS50011"/>
    </source>
</evidence>
<dbReference type="GO" id="GO:0034271">
    <property type="term" value="C:phosphatidylinositol 3-kinase complex, class III, type I"/>
    <property type="evidence" value="ECO:0007669"/>
    <property type="project" value="TreeGrafter"/>
</dbReference>
<keyword evidence="4" id="KW-0808">Transferase</keyword>
<dbReference type="InterPro" id="IPR000719">
    <property type="entry name" value="Prot_kinase_dom"/>
</dbReference>
<evidence type="ECO:0000256" key="4">
    <source>
        <dbReference type="ARBA" id="ARBA00022679"/>
    </source>
</evidence>
<dbReference type="InterPro" id="IPR015943">
    <property type="entry name" value="WD40/YVTN_repeat-like_dom_sf"/>
</dbReference>
<keyword evidence="3 10" id="KW-0853">WD repeat</keyword>
<dbReference type="GO" id="GO:0045324">
    <property type="term" value="P:late endosome to vacuole transport"/>
    <property type="evidence" value="ECO:0007669"/>
    <property type="project" value="InterPro"/>
</dbReference>
<name>A0A9W7B6H2_9STRA</name>
<dbReference type="Gene3D" id="1.25.10.10">
    <property type="entry name" value="Leucine-rich Repeat Variant"/>
    <property type="match status" value="2"/>
</dbReference>
<feature type="repeat" description="WD" evidence="10">
    <location>
        <begin position="1133"/>
        <end position="1167"/>
    </location>
</feature>
<dbReference type="Pfam" id="PF00400">
    <property type="entry name" value="WD40"/>
    <property type="match status" value="2"/>
</dbReference>
<dbReference type="InterPro" id="IPR001680">
    <property type="entry name" value="WD40_rpt"/>
</dbReference>
<feature type="compositionally biased region" description="Low complexity" evidence="11">
    <location>
        <begin position="454"/>
        <end position="464"/>
    </location>
</feature>
<dbReference type="PROSITE" id="PS00108">
    <property type="entry name" value="PROTEIN_KINASE_ST"/>
    <property type="match status" value="1"/>
</dbReference>
<dbReference type="InterPro" id="IPR036322">
    <property type="entry name" value="WD40_repeat_dom_sf"/>
</dbReference>
<dbReference type="InterPro" id="IPR011009">
    <property type="entry name" value="Kinase-like_dom_sf"/>
</dbReference>
<comment type="caution">
    <text evidence="13">The sequence shown here is derived from an EMBL/GenBank/DDBJ whole genome shotgun (WGS) entry which is preliminary data.</text>
</comment>
<evidence type="ECO:0000256" key="11">
    <source>
        <dbReference type="SAM" id="MobiDB-lite"/>
    </source>
</evidence>
<dbReference type="InterPro" id="IPR055231">
    <property type="entry name" value="2AA_helical"/>
</dbReference>
<feature type="repeat" description="WD" evidence="10">
    <location>
        <begin position="1084"/>
        <end position="1125"/>
    </location>
</feature>
<organism evidence="13 14">
    <name type="scientific">Triparma laevis f. inornata</name>
    <dbReference type="NCBI Taxonomy" id="1714386"/>
    <lineage>
        <taxon>Eukaryota</taxon>
        <taxon>Sar</taxon>
        <taxon>Stramenopiles</taxon>
        <taxon>Ochrophyta</taxon>
        <taxon>Bolidophyceae</taxon>
        <taxon>Parmales</taxon>
        <taxon>Triparmaceae</taxon>
        <taxon>Triparma</taxon>
    </lineage>
</organism>
<proteinExistence type="predicted"/>
<feature type="repeat" description="HEAT" evidence="9">
    <location>
        <begin position="662"/>
        <end position="700"/>
    </location>
</feature>
<dbReference type="EC" id="2.7.11.1" evidence="1"/>
<evidence type="ECO:0000313" key="14">
    <source>
        <dbReference type="Proteomes" id="UP001162640"/>
    </source>
</evidence>
<evidence type="ECO:0000256" key="1">
    <source>
        <dbReference type="ARBA" id="ARBA00012513"/>
    </source>
</evidence>
<dbReference type="Gene3D" id="1.10.510.10">
    <property type="entry name" value="Transferase(Phosphotransferase) domain 1"/>
    <property type="match status" value="1"/>
</dbReference>
<evidence type="ECO:0000256" key="3">
    <source>
        <dbReference type="ARBA" id="ARBA00022574"/>
    </source>
</evidence>
<feature type="repeat" description="WD" evidence="10">
    <location>
        <begin position="1487"/>
        <end position="1519"/>
    </location>
</feature>
<dbReference type="Pfam" id="PF00069">
    <property type="entry name" value="Pkinase"/>
    <property type="match status" value="1"/>
</dbReference>
<feature type="region of interest" description="Disordered" evidence="11">
    <location>
        <begin position="441"/>
        <end position="469"/>
    </location>
</feature>
<dbReference type="InterPro" id="IPR011989">
    <property type="entry name" value="ARM-like"/>
</dbReference>
<dbReference type="PROSITE" id="PS50082">
    <property type="entry name" value="WD_REPEATS_2"/>
    <property type="match status" value="3"/>
</dbReference>
<dbReference type="PANTHER" id="PTHR17583">
    <property type="entry name" value="PHOSPHOINOSITIDE 3-KINASE REGULATORY SUBUNIT 4"/>
    <property type="match status" value="1"/>
</dbReference>
<evidence type="ECO:0000256" key="10">
    <source>
        <dbReference type="PROSITE-ProRule" id="PRU00221"/>
    </source>
</evidence>
<dbReference type="SMART" id="SM00320">
    <property type="entry name" value="WD40"/>
    <property type="match status" value="6"/>
</dbReference>
<dbReference type="EMBL" id="BLQM01000297">
    <property type="protein sequence ID" value="GMH81263.1"/>
    <property type="molecule type" value="Genomic_DNA"/>
</dbReference>
<evidence type="ECO:0000256" key="8">
    <source>
        <dbReference type="ARBA" id="ARBA00022840"/>
    </source>
</evidence>
<evidence type="ECO:0000256" key="6">
    <source>
        <dbReference type="ARBA" id="ARBA00022741"/>
    </source>
</evidence>
<accession>A0A9W7B6H2</accession>
<dbReference type="PANTHER" id="PTHR17583:SF0">
    <property type="entry name" value="PHOSPHOINOSITIDE 3-KINASE REGULATORY SUBUNIT 4"/>
    <property type="match status" value="1"/>
</dbReference>
<dbReference type="SUPFAM" id="SSF56112">
    <property type="entry name" value="Protein kinase-like (PK-like)"/>
    <property type="match status" value="1"/>
</dbReference>
<dbReference type="GO" id="GO:0004674">
    <property type="term" value="F:protein serine/threonine kinase activity"/>
    <property type="evidence" value="ECO:0007669"/>
    <property type="project" value="UniProtKB-KW"/>
</dbReference>
<dbReference type="PROSITE" id="PS50011">
    <property type="entry name" value="PROTEIN_KINASE_DOM"/>
    <property type="match status" value="1"/>
</dbReference>
<evidence type="ECO:0000256" key="5">
    <source>
        <dbReference type="ARBA" id="ARBA00022737"/>
    </source>
</evidence>
<dbReference type="PROSITE" id="PS50077">
    <property type="entry name" value="HEAT_REPEAT"/>
    <property type="match status" value="1"/>
</dbReference>
<reference evidence="14" key="1">
    <citation type="journal article" date="2023" name="Commun. Biol.">
        <title>Genome analysis of Parmales, the sister group of diatoms, reveals the evolutionary specialization of diatoms from phago-mixotrophs to photoautotrophs.</title>
        <authorList>
            <person name="Ban H."/>
            <person name="Sato S."/>
            <person name="Yoshikawa S."/>
            <person name="Yamada K."/>
            <person name="Nakamura Y."/>
            <person name="Ichinomiya M."/>
            <person name="Sato N."/>
            <person name="Blanc-Mathieu R."/>
            <person name="Endo H."/>
            <person name="Kuwata A."/>
            <person name="Ogata H."/>
        </authorList>
    </citation>
    <scope>NUCLEOTIDE SEQUENCE [LARGE SCALE GENOMIC DNA]</scope>
</reference>
<evidence type="ECO:0000256" key="2">
    <source>
        <dbReference type="ARBA" id="ARBA00022527"/>
    </source>
</evidence>
<dbReference type="Pfam" id="PF22956">
    <property type="entry name" value="VPS15-like_hel"/>
    <property type="match status" value="1"/>
</dbReference>
<dbReference type="GO" id="GO:0006623">
    <property type="term" value="P:protein targeting to vacuole"/>
    <property type="evidence" value="ECO:0007669"/>
    <property type="project" value="TreeGrafter"/>
</dbReference>
<dbReference type="GO" id="GO:0016236">
    <property type="term" value="P:macroautophagy"/>
    <property type="evidence" value="ECO:0007669"/>
    <property type="project" value="InterPro"/>
</dbReference>
<dbReference type="InterPro" id="IPR016024">
    <property type="entry name" value="ARM-type_fold"/>
</dbReference>
<dbReference type="SUPFAM" id="SSF48371">
    <property type="entry name" value="ARM repeat"/>
    <property type="match status" value="1"/>
</dbReference>
<dbReference type="PROSITE" id="PS50294">
    <property type="entry name" value="WD_REPEATS_REGION"/>
    <property type="match status" value="2"/>
</dbReference>
<dbReference type="SMART" id="SM00220">
    <property type="entry name" value="S_TKc"/>
    <property type="match status" value="1"/>
</dbReference>
<dbReference type="SUPFAM" id="SSF50978">
    <property type="entry name" value="WD40 repeat-like"/>
    <property type="match status" value="1"/>
</dbReference>
<evidence type="ECO:0000313" key="13">
    <source>
        <dbReference type="EMBL" id="GMH81263.1"/>
    </source>
</evidence>
<keyword evidence="2" id="KW-0723">Serine/threonine-protein kinase</keyword>